<keyword evidence="4" id="KW-0328">Glycosyltransferase</keyword>
<sequence>MPQDSAYIGVGEPVSRVTDALEKKGPMLEFAAMSQGAFTQVVSMAQRGMNPASNVDCARFALAAWKETRERQNLFLAEEFPALQFLACDAVMSRRKRRIVLLVHNVSSKKRWLALSKLGLQRRVDHVLCLSPHSQKVLVEHYGIPREKVSVIYSRVDTAYFQPQPETPLKRQVCAAGAVNRDYGTLIEAATGLDADVKIAADTIWRYSVANKGETQSAMLPPNVEMRSWGSYANLRQLYAESRVVVVPLARPIISGITVALEGMAMGKPVILTRNPYVEGFIEDGVTGFHVEPGNPVALRERLQWLLDHPQEAEAMGRRAREKAERDFSVERYVERILAPFS</sequence>
<dbReference type="PANTHER" id="PTHR46401:SF2">
    <property type="entry name" value="GLYCOSYLTRANSFERASE WBBK-RELATED"/>
    <property type="match status" value="1"/>
</dbReference>
<gene>
    <name evidence="4" type="ORF">DB31_7237</name>
</gene>
<dbReference type="Pfam" id="PF13439">
    <property type="entry name" value="Glyco_transf_4"/>
    <property type="match status" value="1"/>
</dbReference>
<dbReference type="InterPro" id="IPR028098">
    <property type="entry name" value="Glyco_trans_4-like_N"/>
</dbReference>
<dbReference type="OrthoDB" id="9767517at2"/>
<dbReference type="GO" id="GO:0016757">
    <property type="term" value="F:glycosyltransferase activity"/>
    <property type="evidence" value="ECO:0007669"/>
    <property type="project" value="UniProtKB-KW"/>
</dbReference>
<comment type="caution">
    <text evidence="4">The sequence shown here is derived from an EMBL/GenBank/DDBJ whole genome shotgun (WGS) entry which is preliminary data.</text>
</comment>
<evidence type="ECO:0000256" key="1">
    <source>
        <dbReference type="ARBA" id="ARBA00022679"/>
    </source>
</evidence>
<dbReference type="Pfam" id="PF00534">
    <property type="entry name" value="Glycos_transf_1"/>
    <property type="match status" value="1"/>
</dbReference>
<reference evidence="4 5" key="1">
    <citation type="submission" date="2014-04" db="EMBL/GenBank/DDBJ databases">
        <title>Genome assembly of Hyalangium minutum DSM 14724.</title>
        <authorList>
            <person name="Sharma G."/>
            <person name="Subramanian S."/>
        </authorList>
    </citation>
    <scope>NUCLEOTIDE SEQUENCE [LARGE SCALE GENOMIC DNA]</scope>
    <source>
        <strain evidence="4 5">DSM 14724</strain>
    </source>
</reference>
<name>A0A085WJY7_9BACT</name>
<dbReference type="AlphaFoldDB" id="A0A085WJY7"/>
<accession>A0A085WJY7</accession>
<proteinExistence type="predicted"/>
<dbReference type="EMBL" id="JMCB01000006">
    <property type="protein sequence ID" value="KFE68000.1"/>
    <property type="molecule type" value="Genomic_DNA"/>
</dbReference>
<feature type="domain" description="Glycosyltransferase subfamily 4-like N-terminal" evidence="3">
    <location>
        <begin position="85"/>
        <end position="159"/>
    </location>
</feature>
<protein>
    <submittedName>
        <fullName evidence="4">Dolichol-phosphate mannosyltransferase</fullName>
    </submittedName>
</protein>
<dbReference type="CDD" id="cd03801">
    <property type="entry name" value="GT4_PimA-like"/>
    <property type="match status" value="1"/>
</dbReference>
<organism evidence="4 5">
    <name type="scientific">Hyalangium minutum</name>
    <dbReference type="NCBI Taxonomy" id="394096"/>
    <lineage>
        <taxon>Bacteria</taxon>
        <taxon>Pseudomonadati</taxon>
        <taxon>Myxococcota</taxon>
        <taxon>Myxococcia</taxon>
        <taxon>Myxococcales</taxon>
        <taxon>Cystobacterineae</taxon>
        <taxon>Archangiaceae</taxon>
        <taxon>Hyalangium</taxon>
    </lineage>
</organism>
<dbReference type="GO" id="GO:0009103">
    <property type="term" value="P:lipopolysaccharide biosynthetic process"/>
    <property type="evidence" value="ECO:0007669"/>
    <property type="project" value="TreeGrafter"/>
</dbReference>
<dbReference type="SUPFAM" id="SSF53756">
    <property type="entry name" value="UDP-Glycosyltransferase/glycogen phosphorylase"/>
    <property type="match status" value="1"/>
</dbReference>
<evidence type="ECO:0000259" key="2">
    <source>
        <dbReference type="Pfam" id="PF00534"/>
    </source>
</evidence>
<dbReference type="PANTHER" id="PTHR46401">
    <property type="entry name" value="GLYCOSYLTRANSFERASE WBBK-RELATED"/>
    <property type="match status" value="1"/>
</dbReference>
<dbReference type="Proteomes" id="UP000028725">
    <property type="component" value="Unassembled WGS sequence"/>
</dbReference>
<dbReference type="Gene3D" id="3.40.50.2000">
    <property type="entry name" value="Glycogen Phosphorylase B"/>
    <property type="match status" value="2"/>
</dbReference>
<evidence type="ECO:0000313" key="4">
    <source>
        <dbReference type="EMBL" id="KFE68000.1"/>
    </source>
</evidence>
<dbReference type="InterPro" id="IPR001296">
    <property type="entry name" value="Glyco_trans_1"/>
</dbReference>
<keyword evidence="5" id="KW-1185">Reference proteome</keyword>
<evidence type="ECO:0000313" key="5">
    <source>
        <dbReference type="Proteomes" id="UP000028725"/>
    </source>
</evidence>
<evidence type="ECO:0000259" key="3">
    <source>
        <dbReference type="Pfam" id="PF13439"/>
    </source>
</evidence>
<keyword evidence="1 4" id="KW-0808">Transferase</keyword>
<dbReference type="STRING" id="394096.DB31_7237"/>
<dbReference type="RefSeq" id="WP_083968360.1">
    <property type="nucleotide sequence ID" value="NZ_JMCB01000006.1"/>
</dbReference>
<feature type="domain" description="Glycosyl transferase family 1" evidence="2">
    <location>
        <begin position="214"/>
        <end position="322"/>
    </location>
</feature>